<dbReference type="EMBL" id="JAZHGC010000037">
    <property type="protein sequence ID" value="MEM5290499.1"/>
    <property type="molecule type" value="Genomic_DNA"/>
</dbReference>
<comment type="caution">
    <text evidence="2">The sequence shown here is derived from an EMBL/GenBank/DDBJ whole genome shotgun (WGS) entry which is preliminary data.</text>
</comment>
<accession>A0ABU9QM40</accession>
<evidence type="ECO:0000313" key="2">
    <source>
        <dbReference type="EMBL" id="MEM5290499.1"/>
    </source>
</evidence>
<feature type="transmembrane region" description="Helical" evidence="1">
    <location>
        <begin position="155"/>
        <end position="177"/>
    </location>
</feature>
<reference evidence="2 3" key="1">
    <citation type="submission" date="2024-01" db="EMBL/GenBank/DDBJ databases">
        <title>The diversity of rhizobia nodulating Mimosa spp. in eleven states of Brazil covering several biomes is determined by host plant, location, and edaphic factors.</title>
        <authorList>
            <person name="Rouws L."/>
            <person name="Barauna A."/>
            <person name="Beukes C."/>
            <person name="De Faria S.M."/>
            <person name="Gross E."/>
            <person name="Dos Reis Junior F.B."/>
            <person name="Simon M."/>
            <person name="Maluk M."/>
            <person name="Odee D.W."/>
            <person name="Kenicer G."/>
            <person name="Young J.P.W."/>
            <person name="Reis V.M."/>
            <person name="Zilli J."/>
            <person name="James E.K."/>
        </authorList>
    </citation>
    <scope>NUCLEOTIDE SEQUENCE [LARGE SCALE GENOMIC DNA]</scope>
    <source>
        <strain evidence="2 3">JPY77</strain>
    </source>
</reference>
<sequence>MDDGNAAFDYAAFIEEVRGLIGRAKAFAPQDKRYDSPALKQWRHQLHDYIQRIEREGYRINCDDVMRVYFVRSYGSVSGCDQSEASEKDLSATIGELEHLLEAYNKYGDPGPNKRRSVAGPIAAPVEPEQQEVVKLEVPERITMPWIWRNASATFLWTVIIGAIVFIGVVFSFGVFMGGTKAGQQFMDWFKPAAQSDTKSDDQYRLVRPERK</sequence>
<organism evidence="2 3">
    <name type="scientific">Paraburkholderia sabiae</name>
    <dbReference type="NCBI Taxonomy" id="273251"/>
    <lineage>
        <taxon>Bacteria</taxon>
        <taxon>Pseudomonadati</taxon>
        <taxon>Pseudomonadota</taxon>
        <taxon>Betaproteobacteria</taxon>
        <taxon>Burkholderiales</taxon>
        <taxon>Burkholderiaceae</taxon>
        <taxon>Paraburkholderia</taxon>
    </lineage>
</organism>
<protein>
    <submittedName>
        <fullName evidence="2">Uncharacterized protein</fullName>
    </submittedName>
</protein>
<keyword evidence="1" id="KW-0472">Membrane</keyword>
<keyword evidence="1" id="KW-0812">Transmembrane</keyword>
<evidence type="ECO:0000313" key="3">
    <source>
        <dbReference type="Proteomes" id="UP001494588"/>
    </source>
</evidence>
<keyword evidence="1" id="KW-1133">Transmembrane helix</keyword>
<evidence type="ECO:0000256" key="1">
    <source>
        <dbReference type="SAM" id="Phobius"/>
    </source>
</evidence>
<proteinExistence type="predicted"/>
<keyword evidence="3" id="KW-1185">Reference proteome</keyword>
<dbReference type="RefSeq" id="WP_201659261.1">
    <property type="nucleotide sequence ID" value="NZ_CAJHCS010000034.1"/>
</dbReference>
<gene>
    <name evidence="2" type="ORF">V4C55_32735</name>
</gene>
<name>A0ABU9QM40_9BURK</name>
<dbReference type="Proteomes" id="UP001494588">
    <property type="component" value="Unassembled WGS sequence"/>
</dbReference>